<comment type="caution">
    <text evidence="7">The sequence shown here is derived from an EMBL/GenBank/DDBJ whole genome shotgun (WGS) entry which is preliminary data.</text>
</comment>
<dbReference type="PROSITE" id="PS50531">
    <property type="entry name" value="HTH_IS21"/>
    <property type="match status" value="1"/>
</dbReference>
<dbReference type="SUPFAM" id="SSF53098">
    <property type="entry name" value="Ribonuclease H-like"/>
    <property type="match status" value="1"/>
</dbReference>
<organism evidence="7 8">
    <name type="scientific">Pelotomaculum propionicicum</name>
    <dbReference type="NCBI Taxonomy" id="258475"/>
    <lineage>
        <taxon>Bacteria</taxon>
        <taxon>Bacillati</taxon>
        <taxon>Bacillota</taxon>
        <taxon>Clostridia</taxon>
        <taxon>Eubacteriales</taxon>
        <taxon>Desulfotomaculaceae</taxon>
        <taxon>Pelotomaculum</taxon>
    </lineage>
</organism>
<dbReference type="SUPFAM" id="SSF46689">
    <property type="entry name" value="Homeodomain-like"/>
    <property type="match status" value="1"/>
</dbReference>
<dbReference type="InterPro" id="IPR054353">
    <property type="entry name" value="IstA-like_C"/>
</dbReference>
<evidence type="ECO:0000256" key="3">
    <source>
        <dbReference type="ARBA" id="ARBA00023125"/>
    </source>
</evidence>
<dbReference type="RefSeq" id="WP_205077891.1">
    <property type="nucleotide sequence ID" value="NZ_QFFZ01000001.1"/>
</dbReference>
<evidence type="ECO:0000259" key="6">
    <source>
        <dbReference type="PROSITE" id="PS50994"/>
    </source>
</evidence>
<keyword evidence="2" id="KW-0815">Transposition</keyword>
<dbReference type="Pfam" id="PF00665">
    <property type="entry name" value="rve"/>
    <property type="match status" value="1"/>
</dbReference>
<dbReference type="GO" id="GO:0032196">
    <property type="term" value="P:transposition"/>
    <property type="evidence" value="ECO:0007669"/>
    <property type="project" value="UniProtKB-KW"/>
</dbReference>
<dbReference type="AlphaFoldDB" id="A0A4Y7RY79"/>
<evidence type="ECO:0000256" key="2">
    <source>
        <dbReference type="ARBA" id="ARBA00022578"/>
    </source>
</evidence>
<dbReference type="NCBIfam" id="NF033546">
    <property type="entry name" value="transpos_IS21"/>
    <property type="match status" value="1"/>
</dbReference>
<dbReference type="InterPro" id="IPR036397">
    <property type="entry name" value="RNaseH_sf"/>
</dbReference>
<evidence type="ECO:0000313" key="8">
    <source>
        <dbReference type="Proteomes" id="UP000297597"/>
    </source>
</evidence>
<feature type="domain" description="HTH IS21-type" evidence="5">
    <location>
        <begin position="2"/>
        <end position="63"/>
    </location>
</feature>
<dbReference type="InterPro" id="IPR017894">
    <property type="entry name" value="HTH_IS21_transposase_type"/>
</dbReference>
<evidence type="ECO:0000313" key="7">
    <source>
        <dbReference type="EMBL" id="TEB13602.1"/>
    </source>
</evidence>
<dbReference type="Pfam" id="PF22483">
    <property type="entry name" value="Mu-transpos_C_2"/>
    <property type="match status" value="1"/>
</dbReference>
<dbReference type="EMBL" id="QFFZ01000001">
    <property type="protein sequence ID" value="TEB13602.1"/>
    <property type="molecule type" value="Genomic_DNA"/>
</dbReference>
<proteinExistence type="inferred from homology"/>
<gene>
    <name evidence="7" type="ORF">Pmgp_00002</name>
</gene>
<dbReference type="InterPro" id="IPR001584">
    <property type="entry name" value="Integrase_cat-core"/>
</dbReference>
<dbReference type="PANTHER" id="PTHR35004:SF7">
    <property type="entry name" value="INTEGRASE PROTEIN"/>
    <property type="match status" value="1"/>
</dbReference>
<comment type="similarity">
    <text evidence="1">Belongs to the transposase IS21/IS408/IS1162 family.</text>
</comment>
<dbReference type="InterPro" id="IPR009057">
    <property type="entry name" value="Homeodomain-like_sf"/>
</dbReference>
<dbReference type="Pfam" id="PF02796">
    <property type="entry name" value="HTH_7"/>
    <property type="match status" value="1"/>
</dbReference>
<dbReference type="Gene3D" id="1.10.10.60">
    <property type="entry name" value="Homeodomain-like"/>
    <property type="match status" value="1"/>
</dbReference>
<dbReference type="Proteomes" id="UP000297597">
    <property type="component" value="Unassembled WGS sequence"/>
</dbReference>
<sequence>MYKWQRIKALHAQGVSIRKIAKTVGVSRNTVRKYLRDVNPPEFKAREYEKQLDQYREEIQAMLDKGYIGTRIHKELVQKGYNGSLSSVHRFLRAFKEDDKAEKSATTRVETDPGRQMQYDWKEWMLPVAGKPLKIYIHEVVLSCSRMKYYAFSLSITTADVIRALTESFDFFGGYALELVMDNAKQMVITHRGDGIVRYNDDFLKFCGLYGIQPSACQNYRARTKGKVERPFYYVQEQLLRGLEVDSLSDFAVKLREFRDEYNKRPHSTLGRPPEQMFEEEKAHLLKIPSIEPALLQFKEPRRVSNDGYISYEGNLYPVPMRYCTKRVWIEIIYGWRMKVYDEVGKLLSKFDLYLQKQASRPIHPEHEAMNHQFQEKKTRVRSALVEKFIRTFGEAGQVYLEGLRNQAGANLYWHLAEIMRYQNIYTTEEIITAIKECLNIGAFHKNSIKRLLEKKEITPLSLAGYNKTCQPGGRFFWLVNALSTTVSTRGTVLLAGERTLRG</sequence>
<dbReference type="PANTHER" id="PTHR35004">
    <property type="entry name" value="TRANSPOSASE RV3428C-RELATED"/>
    <property type="match status" value="1"/>
</dbReference>
<protein>
    <recommendedName>
        <fullName evidence="9">Integrase catalytic domain-containing protein</fullName>
    </recommendedName>
</protein>
<feature type="domain" description="Integrase catalytic" evidence="6">
    <location>
        <begin position="109"/>
        <end position="282"/>
    </location>
</feature>
<evidence type="ECO:0000259" key="5">
    <source>
        <dbReference type="PROSITE" id="PS50531"/>
    </source>
</evidence>
<evidence type="ECO:0008006" key="9">
    <source>
        <dbReference type="Google" id="ProtNLM"/>
    </source>
</evidence>
<dbReference type="Gene3D" id="3.30.420.10">
    <property type="entry name" value="Ribonuclease H-like superfamily/Ribonuclease H"/>
    <property type="match status" value="1"/>
</dbReference>
<keyword evidence="4" id="KW-0233">DNA recombination</keyword>
<evidence type="ECO:0000256" key="4">
    <source>
        <dbReference type="ARBA" id="ARBA00023172"/>
    </source>
</evidence>
<dbReference type="InterPro" id="IPR006120">
    <property type="entry name" value="Resolvase_HTH_dom"/>
</dbReference>
<dbReference type="InterPro" id="IPR012337">
    <property type="entry name" value="RNaseH-like_sf"/>
</dbReference>
<name>A0A4Y7RY79_9FIRM</name>
<keyword evidence="3" id="KW-0238">DNA-binding</keyword>
<reference evidence="7 8" key="1">
    <citation type="journal article" date="2018" name="Environ. Microbiol.">
        <title>Novel energy conservation strategies and behaviour of Pelotomaculum schinkii driving syntrophic propionate catabolism.</title>
        <authorList>
            <person name="Hidalgo-Ahumada C.A.P."/>
            <person name="Nobu M.K."/>
            <person name="Narihiro T."/>
            <person name="Tamaki H."/>
            <person name="Liu W.T."/>
            <person name="Kamagata Y."/>
            <person name="Stams A.J.M."/>
            <person name="Imachi H."/>
            <person name="Sousa D.Z."/>
        </authorList>
    </citation>
    <scope>NUCLEOTIDE SEQUENCE [LARGE SCALE GENOMIC DNA]</scope>
    <source>
        <strain evidence="7 8">MGP</strain>
    </source>
</reference>
<dbReference type="GO" id="GO:0000150">
    <property type="term" value="F:DNA strand exchange activity"/>
    <property type="evidence" value="ECO:0007669"/>
    <property type="project" value="InterPro"/>
</dbReference>
<dbReference type="GO" id="GO:0015074">
    <property type="term" value="P:DNA integration"/>
    <property type="evidence" value="ECO:0007669"/>
    <property type="project" value="InterPro"/>
</dbReference>
<dbReference type="GO" id="GO:0003677">
    <property type="term" value="F:DNA binding"/>
    <property type="evidence" value="ECO:0007669"/>
    <property type="project" value="UniProtKB-KW"/>
</dbReference>
<evidence type="ECO:0000256" key="1">
    <source>
        <dbReference type="ARBA" id="ARBA00009277"/>
    </source>
</evidence>
<accession>A0A4Y7RY79</accession>
<dbReference type="PROSITE" id="PS50994">
    <property type="entry name" value="INTEGRASE"/>
    <property type="match status" value="1"/>
</dbReference>
<keyword evidence="8" id="KW-1185">Reference proteome</keyword>